<gene>
    <name evidence="1" type="ORF">SAMN00120144_4235</name>
</gene>
<protein>
    <submittedName>
        <fullName evidence="1">Uncharacterized protein</fullName>
    </submittedName>
</protein>
<dbReference type="OrthoDB" id="881541at2"/>
<proteinExistence type="predicted"/>
<evidence type="ECO:0000313" key="1">
    <source>
        <dbReference type="EMBL" id="SMB80426.1"/>
    </source>
</evidence>
<dbReference type="AlphaFoldDB" id="A0A1W1UH52"/>
<dbReference type="STRING" id="645990.SAMN00120144_4235"/>
<keyword evidence="2" id="KW-1185">Reference proteome</keyword>
<name>A0A1W1UH52_9BACT</name>
<dbReference type="RefSeq" id="WP_084443252.1">
    <property type="nucleotide sequence ID" value="NZ_FWWW01000021.1"/>
</dbReference>
<dbReference type="Proteomes" id="UP000192266">
    <property type="component" value="Unassembled WGS sequence"/>
</dbReference>
<accession>A0A1W1UH52</accession>
<evidence type="ECO:0000313" key="2">
    <source>
        <dbReference type="Proteomes" id="UP000192266"/>
    </source>
</evidence>
<dbReference type="EMBL" id="FWWW01000021">
    <property type="protein sequence ID" value="SMB80426.1"/>
    <property type="molecule type" value="Genomic_DNA"/>
</dbReference>
<reference evidence="1 2" key="1">
    <citation type="submission" date="2017-04" db="EMBL/GenBank/DDBJ databases">
        <authorList>
            <person name="Afonso C.L."/>
            <person name="Miller P.J."/>
            <person name="Scott M.A."/>
            <person name="Spackman E."/>
            <person name="Goraichik I."/>
            <person name="Dimitrov K.M."/>
            <person name="Suarez D.L."/>
            <person name="Swayne D.E."/>
        </authorList>
    </citation>
    <scope>NUCLEOTIDE SEQUENCE [LARGE SCALE GENOMIC DNA]</scope>
    <source>
        <strain evidence="1 2">DSM 11622</strain>
    </source>
</reference>
<sequence>MSYTESQLCLGQADAALSHGQYQQAAGRYAAVVTGLGPADQLGRPLTPQAAQLVRHYAAASRGQSTALTRLDETEAAESALLTALTRLRGHISNLGTPAAERAPLLSEYKQCFYALADLYFAEGQLDKLSAYSRRHAPELARWANDLHLLRAAQNGN</sequence>
<organism evidence="1 2">
    <name type="scientific">Hymenobacter roseosalivarius DSM 11622</name>
    <dbReference type="NCBI Taxonomy" id="645990"/>
    <lineage>
        <taxon>Bacteria</taxon>
        <taxon>Pseudomonadati</taxon>
        <taxon>Bacteroidota</taxon>
        <taxon>Cytophagia</taxon>
        <taxon>Cytophagales</taxon>
        <taxon>Hymenobacteraceae</taxon>
        <taxon>Hymenobacter</taxon>
    </lineage>
</organism>